<organism evidence="2 3">
    <name type="scientific">Candidatus Magasanikbacteria bacterium RIFCSPHIGHO2_02_FULL_47_14</name>
    <dbReference type="NCBI Taxonomy" id="1798680"/>
    <lineage>
        <taxon>Bacteria</taxon>
        <taxon>Candidatus Magasanikiibacteriota</taxon>
    </lineage>
</organism>
<dbReference type="EMBL" id="MFQB01000001">
    <property type="protein sequence ID" value="OGH68939.1"/>
    <property type="molecule type" value="Genomic_DNA"/>
</dbReference>
<dbReference type="InterPro" id="IPR012902">
    <property type="entry name" value="N_methyl_site"/>
</dbReference>
<evidence type="ECO:0000313" key="2">
    <source>
        <dbReference type="EMBL" id="OGH68939.1"/>
    </source>
</evidence>
<proteinExistence type="predicted"/>
<gene>
    <name evidence="2" type="ORF">A3J66_00465</name>
</gene>
<accession>A0A1F6MBE7</accession>
<reference evidence="2 3" key="1">
    <citation type="journal article" date="2016" name="Nat. Commun.">
        <title>Thousands of microbial genomes shed light on interconnected biogeochemical processes in an aquifer system.</title>
        <authorList>
            <person name="Anantharaman K."/>
            <person name="Brown C.T."/>
            <person name="Hug L.A."/>
            <person name="Sharon I."/>
            <person name="Castelle C.J."/>
            <person name="Probst A.J."/>
            <person name="Thomas B.C."/>
            <person name="Singh A."/>
            <person name="Wilkins M.J."/>
            <person name="Karaoz U."/>
            <person name="Brodie E.L."/>
            <person name="Williams K.H."/>
            <person name="Hubbard S.S."/>
            <person name="Banfield J.F."/>
        </authorList>
    </citation>
    <scope>NUCLEOTIDE SEQUENCE [LARGE SCALE GENOMIC DNA]</scope>
</reference>
<protein>
    <submittedName>
        <fullName evidence="2">Uncharacterized protein</fullName>
    </submittedName>
</protein>
<evidence type="ECO:0000313" key="3">
    <source>
        <dbReference type="Proteomes" id="UP000176282"/>
    </source>
</evidence>
<comment type="caution">
    <text evidence="2">The sequence shown here is derived from an EMBL/GenBank/DDBJ whole genome shotgun (WGS) entry which is preliminary data.</text>
</comment>
<dbReference type="PROSITE" id="PS00409">
    <property type="entry name" value="PROKAR_NTER_METHYL"/>
    <property type="match status" value="1"/>
</dbReference>
<sequence>MTYKGFSLVEVLLSSALFAIIVTGFLIAIAYSQQSIDVTGDRVRALFLAEQGVEAVRSIRDNQFESLPADGTYGLQASTGTWQLTGVSDTIDEFTRSITLSSIDADTKEVASVVTWQQTLQRSGSIRVVSRLTNWQAVTTIQSDFLTADVSAATTGGSGKSEILGIELGNSGDTDIVIDRITVDWTTPNQNIREISIENTIVWSSDGPGTPVNNQPTGTELNIQDYTIPAGEDDVDVTRLWYTGNISGNNVTITFMFQDGSTKSVNMTL</sequence>
<dbReference type="Proteomes" id="UP000176282">
    <property type="component" value="Unassembled WGS sequence"/>
</dbReference>
<feature type="transmembrane region" description="Helical" evidence="1">
    <location>
        <begin position="12"/>
        <end position="32"/>
    </location>
</feature>
<name>A0A1F6MBE7_9BACT</name>
<dbReference type="NCBIfam" id="TIGR02532">
    <property type="entry name" value="IV_pilin_GFxxxE"/>
    <property type="match status" value="1"/>
</dbReference>
<keyword evidence="1" id="KW-0472">Membrane</keyword>
<evidence type="ECO:0000256" key="1">
    <source>
        <dbReference type="SAM" id="Phobius"/>
    </source>
</evidence>
<keyword evidence="1" id="KW-0812">Transmembrane</keyword>
<dbReference type="Pfam" id="PF07963">
    <property type="entry name" value="N_methyl"/>
    <property type="match status" value="1"/>
</dbReference>
<dbReference type="STRING" id="1798680.A3J66_00465"/>
<keyword evidence="1" id="KW-1133">Transmembrane helix</keyword>
<dbReference type="AlphaFoldDB" id="A0A1F6MBE7"/>